<name>A0A0L9U4G0_PHAAN</name>
<evidence type="ECO:0000256" key="1">
    <source>
        <dbReference type="SAM" id="MobiDB-lite"/>
    </source>
</evidence>
<accession>A0A0L9U4G0</accession>
<reference evidence="3" key="1">
    <citation type="journal article" date="2015" name="Proc. Natl. Acad. Sci. U.S.A.">
        <title>Genome sequencing of adzuki bean (Vigna angularis) provides insight into high starch and low fat accumulation and domestication.</title>
        <authorList>
            <person name="Yang K."/>
            <person name="Tian Z."/>
            <person name="Chen C."/>
            <person name="Luo L."/>
            <person name="Zhao B."/>
            <person name="Wang Z."/>
            <person name="Yu L."/>
            <person name="Li Y."/>
            <person name="Sun Y."/>
            <person name="Li W."/>
            <person name="Chen Y."/>
            <person name="Li Y."/>
            <person name="Zhang Y."/>
            <person name="Ai D."/>
            <person name="Zhao J."/>
            <person name="Shang C."/>
            <person name="Ma Y."/>
            <person name="Wu B."/>
            <person name="Wang M."/>
            <person name="Gao L."/>
            <person name="Sun D."/>
            <person name="Zhang P."/>
            <person name="Guo F."/>
            <person name="Wang W."/>
            <person name="Li Y."/>
            <person name="Wang J."/>
            <person name="Varshney R.K."/>
            <person name="Wang J."/>
            <person name="Ling H.Q."/>
            <person name="Wan P."/>
        </authorList>
    </citation>
    <scope>NUCLEOTIDE SEQUENCE</scope>
    <source>
        <strain evidence="3">cv. Jingnong 6</strain>
    </source>
</reference>
<protein>
    <submittedName>
        <fullName evidence="2">Uncharacterized protein</fullName>
    </submittedName>
</protein>
<dbReference type="AlphaFoldDB" id="A0A0L9U4G0"/>
<sequence>MSIKEKEVRTEMAHGERPARLMPRPYREASKSNGLDLFGEVHTGSQQRGMEVGPEICKLERIQCCTLEKRKAAHDLVHVKSSRFDEQEGRVHPAALKKVLGPASTHVQARPAE</sequence>
<evidence type="ECO:0000313" key="2">
    <source>
        <dbReference type="EMBL" id="KOM37675.1"/>
    </source>
</evidence>
<dbReference type="EMBL" id="CM003373">
    <property type="protein sequence ID" value="KOM37675.1"/>
    <property type="molecule type" value="Genomic_DNA"/>
</dbReference>
<feature type="region of interest" description="Disordered" evidence="1">
    <location>
        <begin position="1"/>
        <end position="26"/>
    </location>
</feature>
<dbReference type="Proteomes" id="UP000053144">
    <property type="component" value="Chromosome 3"/>
</dbReference>
<organism evidence="2 3">
    <name type="scientific">Phaseolus angularis</name>
    <name type="common">Azuki bean</name>
    <name type="synonym">Vigna angularis</name>
    <dbReference type="NCBI Taxonomy" id="3914"/>
    <lineage>
        <taxon>Eukaryota</taxon>
        <taxon>Viridiplantae</taxon>
        <taxon>Streptophyta</taxon>
        <taxon>Embryophyta</taxon>
        <taxon>Tracheophyta</taxon>
        <taxon>Spermatophyta</taxon>
        <taxon>Magnoliopsida</taxon>
        <taxon>eudicotyledons</taxon>
        <taxon>Gunneridae</taxon>
        <taxon>Pentapetalae</taxon>
        <taxon>rosids</taxon>
        <taxon>fabids</taxon>
        <taxon>Fabales</taxon>
        <taxon>Fabaceae</taxon>
        <taxon>Papilionoideae</taxon>
        <taxon>50 kb inversion clade</taxon>
        <taxon>NPAAA clade</taxon>
        <taxon>indigoferoid/millettioid clade</taxon>
        <taxon>Phaseoleae</taxon>
        <taxon>Vigna</taxon>
    </lineage>
</organism>
<evidence type="ECO:0000313" key="3">
    <source>
        <dbReference type="Proteomes" id="UP000053144"/>
    </source>
</evidence>
<dbReference type="Gramene" id="KOM37675">
    <property type="protein sequence ID" value="KOM37675"/>
    <property type="gene ID" value="LR48_Vigan03g105700"/>
</dbReference>
<gene>
    <name evidence="2" type="ORF">LR48_Vigan03g105700</name>
</gene>
<proteinExistence type="predicted"/>